<dbReference type="Proteomes" id="UP000307440">
    <property type="component" value="Unassembled WGS sequence"/>
</dbReference>
<evidence type="ECO:0000313" key="2">
    <source>
        <dbReference type="Proteomes" id="UP000307440"/>
    </source>
</evidence>
<gene>
    <name evidence="1" type="ORF">FA15DRAFT_656031</name>
</gene>
<protein>
    <submittedName>
        <fullName evidence="1">Uncharacterized protein</fullName>
    </submittedName>
</protein>
<keyword evidence="2" id="KW-1185">Reference proteome</keyword>
<dbReference type="EMBL" id="ML210203">
    <property type="protein sequence ID" value="TFK24267.1"/>
    <property type="molecule type" value="Genomic_DNA"/>
</dbReference>
<reference evidence="1 2" key="1">
    <citation type="journal article" date="2019" name="Nat. Ecol. Evol.">
        <title>Megaphylogeny resolves global patterns of mushroom evolution.</title>
        <authorList>
            <person name="Varga T."/>
            <person name="Krizsan K."/>
            <person name="Foldi C."/>
            <person name="Dima B."/>
            <person name="Sanchez-Garcia M."/>
            <person name="Sanchez-Ramirez S."/>
            <person name="Szollosi G.J."/>
            <person name="Szarkandi J.G."/>
            <person name="Papp V."/>
            <person name="Albert L."/>
            <person name="Andreopoulos W."/>
            <person name="Angelini C."/>
            <person name="Antonin V."/>
            <person name="Barry K.W."/>
            <person name="Bougher N.L."/>
            <person name="Buchanan P."/>
            <person name="Buyck B."/>
            <person name="Bense V."/>
            <person name="Catcheside P."/>
            <person name="Chovatia M."/>
            <person name="Cooper J."/>
            <person name="Damon W."/>
            <person name="Desjardin D."/>
            <person name="Finy P."/>
            <person name="Geml J."/>
            <person name="Haridas S."/>
            <person name="Hughes K."/>
            <person name="Justo A."/>
            <person name="Karasinski D."/>
            <person name="Kautmanova I."/>
            <person name="Kiss B."/>
            <person name="Kocsube S."/>
            <person name="Kotiranta H."/>
            <person name="LaButti K.M."/>
            <person name="Lechner B.E."/>
            <person name="Liimatainen K."/>
            <person name="Lipzen A."/>
            <person name="Lukacs Z."/>
            <person name="Mihaltcheva S."/>
            <person name="Morgado L.N."/>
            <person name="Niskanen T."/>
            <person name="Noordeloos M.E."/>
            <person name="Ohm R.A."/>
            <person name="Ortiz-Santana B."/>
            <person name="Ovrebo C."/>
            <person name="Racz N."/>
            <person name="Riley R."/>
            <person name="Savchenko A."/>
            <person name="Shiryaev A."/>
            <person name="Soop K."/>
            <person name="Spirin V."/>
            <person name="Szebenyi C."/>
            <person name="Tomsovsky M."/>
            <person name="Tulloss R.E."/>
            <person name="Uehling J."/>
            <person name="Grigoriev I.V."/>
            <person name="Vagvolgyi C."/>
            <person name="Papp T."/>
            <person name="Martin F.M."/>
            <person name="Miettinen O."/>
            <person name="Hibbett D.S."/>
            <person name="Nagy L.G."/>
        </authorList>
    </citation>
    <scope>NUCLEOTIDE SEQUENCE [LARGE SCALE GENOMIC DNA]</scope>
    <source>
        <strain evidence="1 2">CBS 121175</strain>
    </source>
</reference>
<accession>A0A5C3KVB0</accession>
<dbReference type="AlphaFoldDB" id="A0A5C3KVB0"/>
<sequence length="242" mass="26883">MGLEGREGLPVITGSVWRLSEVFFLIGVVEFRLGGEILLAGPFPDTPHTVCGRGMIRVIGAGGYGARCKRLDCGFWILGEKEYWMLDVGMDIVAKYGEREPNFWVSMEPWNFNIQLWNLASARAGAAPQCLSGWEQQRQFYLSLSLSLAISPFQCELHILVKAKAVVMRKLLALYGDNCKVLEVEYDSKWDDGAVGGLYDGSTLLGDSLLGIGLRRRMGCMDAVLTILCFKVGPEWTSCTWL</sequence>
<name>A0A5C3KVB0_COPMA</name>
<organism evidence="1 2">
    <name type="scientific">Coprinopsis marcescibilis</name>
    <name type="common">Agaric fungus</name>
    <name type="synonym">Psathyrella marcescibilis</name>
    <dbReference type="NCBI Taxonomy" id="230819"/>
    <lineage>
        <taxon>Eukaryota</taxon>
        <taxon>Fungi</taxon>
        <taxon>Dikarya</taxon>
        <taxon>Basidiomycota</taxon>
        <taxon>Agaricomycotina</taxon>
        <taxon>Agaricomycetes</taxon>
        <taxon>Agaricomycetidae</taxon>
        <taxon>Agaricales</taxon>
        <taxon>Agaricineae</taxon>
        <taxon>Psathyrellaceae</taxon>
        <taxon>Coprinopsis</taxon>
    </lineage>
</organism>
<evidence type="ECO:0000313" key="1">
    <source>
        <dbReference type="EMBL" id="TFK24267.1"/>
    </source>
</evidence>
<proteinExistence type="predicted"/>